<accession>A0A3N0YTC1</accession>
<name>A0A3N0YTC1_ANAGA</name>
<dbReference type="AlphaFoldDB" id="A0A3N0YTC1"/>
<proteinExistence type="predicted"/>
<dbReference type="EMBL" id="RJVU01026577">
    <property type="protein sequence ID" value="ROL49425.1"/>
    <property type="molecule type" value="Genomic_DNA"/>
</dbReference>
<organism evidence="1 2">
    <name type="scientific">Anabarilius grahami</name>
    <name type="common">Kanglang fish</name>
    <name type="synonym">Barilius grahami</name>
    <dbReference type="NCBI Taxonomy" id="495550"/>
    <lineage>
        <taxon>Eukaryota</taxon>
        <taxon>Metazoa</taxon>
        <taxon>Chordata</taxon>
        <taxon>Craniata</taxon>
        <taxon>Vertebrata</taxon>
        <taxon>Euteleostomi</taxon>
        <taxon>Actinopterygii</taxon>
        <taxon>Neopterygii</taxon>
        <taxon>Teleostei</taxon>
        <taxon>Ostariophysi</taxon>
        <taxon>Cypriniformes</taxon>
        <taxon>Xenocyprididae</taxon>
        <taxon>Xenocypridinae</taxon>
        <taxon>Xenocypridinae incertae sedis</taxon>
        <taxon>Anabarilius</taxon>
    </lineage>
</organism>
<evidence type="ECO:0000313" key="2">
    <source>
        <dbReference type="Proteomes" id="UP000281406"/>
    </source>
</evidence>
<protein>
    <submittedName>
        <fullName evidence="1">Uncharacterized protein</fullName>
    </submittedName>
</protein>
<comment type="caution">
    <text evidence="1">The sequence shown here is derived from an EMBL/GenBank/DDBJ whole genome shotgun (WGS) entry which is preliminary data.</text>
</comment>
<sequence>MRPFCAAMWKHVKIKQENICLGLVDSDEVTVISSSCSINNYSRISRENRPIQTTRALLSCFSIAEHYIIMEGWSTGRIFMEQPENQHHNDESVFVGFKLTPAWIF</sequence>
<gene>
    <name evidence="1" type="ORF">DPX16_15751</name>
</gene>
<keyword evidence="2" id="KW-1185">Reference proteome</keyword>
<reference evidence="1 2" key="1">
    <citation type="submission" date="2018-10" db="EMBL/GenBank/DDBJ databases">
        <title>Genome assembly for a Yunnan-Guizhou Plateau 3E fish, Anabarilius grahami (Regan), and its evolutionary and genetic applications.</title>
        <authorList>
            <person name="Jiang W."/>
        </authorList>
    </citation>
    <scope>NUCLEOTIDE SEQUENCE [LARGE SCALE GENOMIC DNA]</scope>
    <source>
        <strain evidence="1">AG-KIZ</strain>
        <tissue evidence="1">Muscle</tissue>
    </source>
</reference>
<evidence type="ECO:0000313" key="1">
    <source>
        <dbReference type="EMBL" id="ROL49425.1"/>
    </source>
</evidence>
<dbReference type="Proteomes" id="UP000281406">
    <property type="component" value="Unassembled WGS sequence"/>
</dbReference>